<keyword evidence="3" id="KW-0812">Transmembrane</keyword>
<reference evidence="10" key="1">
    <citation type="journal article" date="2017" name="Nat. Commun.">
        <title>The North American bullfrog draft genome provides insight into hormonal regulation of long noncoding RNA.</title>
        <authorList>
            <person name="Hammond S.A."/>
            <person name="Warren R.L."/>
            <person name="Vandervalk B.P."/>
            <person name="Kucuk E."/>
            <person name="Khan H."/>
            <person name="Gibb E.A."/>
            <person name="Pandoh P."/>
            <person name="Kirk H."/>
            <person name="Zhao Y."/>
            <person name="Jones M."/>
            <person name="Mungall A.J."/>
            <person name="Coope R."/>
            <person name="Pleasance S."/>
            <person name="Moore R.A."/>
            <person name="Holt R.A."/>
            <person name="Round J.M."/>
            <person name="Ohora S."/>
            <person name="Walle B.V."/>
            <person name="Veldhoen N."/>
            <person name="Helbing C.C."/>
            <person name="Birol I."/>
        </authorList>
    </citation>
    <scope>NUCLEOTIDE SEQUENCE [LARGE SCALE GENOMIC DNA]</scope>
</reference>
<organism evidence="9 10">
    <name type="scientific">Aquarana catesbeiana</name>
    <name type="common">American bullfrog</name>
    <name type="synonym">Rana catesbeiana</name>
    <dbReference type="NCBI Taxonomy" id="8400"/>
    <lineage>
        <taxon>Eukaryota</taxon>
        <taxon>Metazoa</taxon>
        <taxon>Chordata</taxon>
        <taxon>Craniata</taxon>
        <taxon>Vertebrata</taxon>
        <taxon>Euteleostomi</taxon>
        <taxon>Amphibia</taxon>
        <taxon>Batrachia</taxon>
        <taxon>Anura</taxon>
        <taxon>Neobatrachia</taxon>
        <taxon>Ranoidea</taxon>
        <taxon>Ranidae</taxon>
        <taxon>Aquarana</taxon>
    </lineage>
</organism>
<feature type="compositionally biased region" description="Basic residues" evidence="7">
    <location>
        <begin position="248"/>
        <end position="257"/>
    </location>
</feature>
<dbReference type="InterPro" id="IPR002859">
    <property type="entry name" value="PKD/REJ-like"/>
</dbReference>
<feature type="compositionally biased region" description="Basic residues" evidence="7">
    <location>
        <begin position="378"/>
        <end position="388"/>
    </location>
</feature>
<feature type="compositionally biased region" description="Basic and acidic residues" evidence="7">
    <location>
        <begin position="308"/>
        <end position="325"/>
    </location>
</feature>
<gene>
    <name evidence="9" type="ORF">AB205_0195940</name>
</gene>
<dbReference type="GO" id="GO:0005261">
    <property type="term" value="F:monoatomic cation channel activity"/>
    <property type="evidence" value="ECO:0007669"/>
    <property type="project" value="TreeGrafter"/>
</dbReference>
<comment type="similarity">
    <text evidence="2">Belongs to the polycystin family.</text>
</comment>
<comment type="subcellular location">
    <subcellularLocation>
        <location evidence="1">Membrane</location>
    </subcellularLocation>
</comment>
<feature type="domain" description="REJ" evidence="8">
    <location>
        <begin position="1"/>
        <end position="388"/>
    </location>
</feature>
<proteinExistence type="inferred from homology"/>
<keyword evidence="6" id="KW-0472">Membrane</keyword>
<evidence type="ECO:0000256" key="1">
    <source>
        <dbReference type="ARBA" id="ARBA00004370"/>
    </source>
</evidence>
<accession>A0A2G9PPH6</accession>
<keyword evidence="4" id="KW-0677">Repeat</keyword>
<protein>
    <recommendedName>
        <fullName evidence="8">REJ domain-containing protein</fullName>
    </recommendedName>
</protein>
<dbReference type="GO" id="GO:0005886">
    <property type="term" value="C:plasma membrane"/>
    <property type="evidence" value="ECO:0007669"/>
    <property type="project" value="TreeGrafter"/>
</dbReference>
<dbReference type="InterPro" id="IPR014010">
    <property type="entry name" value="REJ_dom"/>
</dbReference>
<dbReference type="EMBL" id="KV922608">
    <property type="protein sequence ID" value="PIO04801.1"/>
    <property type="molecule type" value="Genomic_DNA"/>
</dbReference>
<dbReference type="Proteomes" id="UP000228934">
    <property type="component" value="Unassembled WGS sequence"/>
</dbReference>
<dbReference type="PANTHER" id="PTHR46730:SF4">
    <property type="entry name" value="POLYCYSTIC KIDNEY DISEASE PROTEIN 1-LIKE 1"/>
    <property type="match status" value="1"/>
</dbReference>
<keyword evidence="5" id="KW-1133">Transmembrane helix</keyword>
<evidence type="ECO:0000256" key="5">
    <source>
        <dbReference type="ARBA" id="ARBA00022989"/>
    </source>
</evidence>
<evidence type="ECO:0000313" key="9">
    <source>
        <dbReference type="EMBL" id="PIO04801.1"/>
    </source>
</evidence>
<dbReference type="Pfam" id="PF02010">
    <property type="entry name" value="REJ"/>
    <property type="match status" value="1"/>
</dbReference>
<evidence type="ECO:0000313" key="10">
    <source>
        <dbReference type="Proteomes" id="UP000228934"/>
    </source>
</evidence>
<feature type="compositionally biased region" description="Polar residues" evidence="7">
    <location>
        <begin position="287"/>
        <end position="303"/>
    </location>
</feature>
<dbReference type="PROSITE" id="PS51111">
    <property type="entry name" value="REJ"/>
    <property type="match status" value="1"/>
</dbReference>
<evidence type="ECO:0000256" key="3">
    <source>
        <dbReference type="ARBA" id="ARBA00022692"/>
    </source>
</evidence>
<evidence type="ECO:0000259" key="8">
    <source>
        <dbReference type="PROSITE" id="PS51111"/>
    </source>
</evidence>
<feature type="non-terminal residue" evidence="9">
    <location>
        <position position="1"/>
    </location>
</feature>
<dbReference type="OrthoDB" id="10044145at2759"/>
<sequence>FFWDCTPLTKQHHSCFNADVHDPLQTNDALITFPTALLNDKCDQFQFSLSVSSGDRKSSNAEMFLTISSGTNFRLLEITCVECTGSSVNWNKPFSVQAVCTDCSETDNLTFQWELFWINATEDSTTDVPFCRIKESMGSPSSLVAFHSANETSFDISNMQIASNQIQPTPISMEHQYTEDLSKLIEVPEVIHNNSENTESTTDVYLFESPELNLNLIEEGVDGLREEDSMARKAILGATIRSFMGKSRTTRSSKHRGSSQPPPGASTDLRSFFTEPDASRSEETNMAPVTSAPQHRSSTQASQPAPDRPQHSEDHPLAEVIRQERTTYTGPALQPEYISSLREHKMEPGPSRSHPLHLRHRGSLALETPVPPDSIRPPHLHTRRRQEL</sequence>
<evidence type="ECO:0000256" key="6">
    <source>
        <dbReference type="ARBA" id="ARBA00023136"/>
    </source>
</evidence>
<evidence type="ECO:0000256" key="4">
    <source>
        <dbReference type="ARBA" id="ARBA00022737"/>
    </source>
</evidence>
<feature type="non-terminal residue" evidence="9">
    <location>
        <position position="388"/>
    </location>
</feature>
<keyword evidence="10" id="KW-1185">Reference proteome</keyword>
<dbReference type="AlphaFoldDB" id="A0A2G9PPH6"/>
<evidence type="ECO:0000256" key="2">
    <source>
        <dbReference type="ARBA" id="ARBA00007200"/>
    </source>
</evidence>
<dbReference type="PANTHER" id="PTHR46730">
    <property type="entry name" value="POLYCYSTIN-1"/>
    <property type="match status" value="1"/>
</dbReference>
<evidence type="ECO:0000256" key="7">
    <source>
        <dbReference type="SAM" id="MobiDB-lite"/>
    </source>
</evidence>
<dbReference type="GO" id="GO:0006816">
    <property type="term" value="P:calcium ion transport"/>
    <property type="evidence" value="ECO:0007669"/>
    <property type="project" value="TreeGrafter"/>
</dbReference>
<feature type="region of interest" description="Disordered" evidence="7">
    <location>
        <begin position="242"/>
        <end position="388"/>
    </location>
</feature>
<name>A0A2G9PPH6_AQUCT</name>